<keyword evidence="3" id="KW-1185">Reference proteome</keyword>
<proteinExistence type="predicted"/>
<evidence type="ECO:0000313" key="3">
    <source>
        <dbReference type="Proteomes" id="UP000485880"/>
    </source>
</evidence>
<gene>
    <name evidence="2" type="ORF">MPC4_270018</name>
</gene>
<comment type="caution">
    <text evidence="2">The sequence shown here is derived from an EMBL/GenBank/DDBJ whole genome shotgun (WGS) entry which is preliminary data.</text>
</comment>
<evidence type="ECO:0000313" key="2">
    <source>
        <dbReference type="EMBL" id="VTZ50657.1"/>
    </source>
</evidence>
<dbReference type="Proteomes" id="UP000485880">
    <property type="component" value="Unassembled WGS sequence"/>
</dbReference>
<sequence>MMGFDGMTGDMWGMSLFGLLIFVLVVLGVAALIKYLGR</sequence>
<organism evidence="2 3">
    <name type="scientific">Methylocella tundrae</name>
    <dbReference type="NCBI Taxonomy" id="227605"/>
    <lineage>
        <taxon>Bacteria</taxon>
        <taxon>Pseudomonadati</taxon>
        <taxon>Pseudomonadota</taxon>
        <taxon>Alphaproteobacteria</taxon>
        <taxon>Hyphomicrobiales</taxon>
        <taxon>Beijerinckiaceae</taxon>
        <taxon>Methylocella</taxon>
    </lineage>
</organism>
<keyword evidence="1" id="KW-0472">Membrane</keyword>
<accession>A0A8B6M782</accession>
<protein>
    <submittedName>
        <fullName evidence="2">Uncharacterized protein</fullName>
    </submittedName>
</protein>
<keyword evidence="1" id="KW-1133">Transmembrane helix</keyword>
<evidence type="ECO:0000256" key="1">
    <source>
        <dbReference type="SAM" id="Phobius"/>
    </source>
</evidence>
<feature type="transmembrane region" description="Helical" evidence="1">
    <location>
        <begin position="12"/>
        <end position="33"/>
    </location>
</feature>
<dbReference type="EMBL" id="CABFMQ020000084">
    <property type="protein sequence ID" value="VTZ50657.1"/>
    <property type="molecule type" value="Genomic_DNA"/>
</dbReference>
<dbReference type="AlphaFoldDB" id="A0A8B6M782"/>
<name>A0A8B6M782_METTU</name>
<reference evidence="2 3" key="1">
    <citation type="submission" date="2019-05" db="EMBL/GenBank/DDBJ databases">
        <authorList>
            <person name="Farhan Ul Haque M."/>
        </authorList>
    </citation>
    <scope>NUCLEOTIDE SEQUENCE [LARGE SCALE GENOMIC DNA]</scope>
    <source>
        <strain evidence="2">2</strain>
    </source>
</reference>
<keyword evidence="1" id="KW-0812">Transmembrane</keyword>